<dbReference type="Pfam" id="PF08242">
    <property type="entry name" value="Methyltransf_12"/>
    <property type="match status" value="1"/>
</dbReference>
<dbReference type="CDD" id="cd02440">
    <property type="entry name" value="AdoMet_MTases"/>
    <property type="match status" value="1"/>
</dbReference>
<organism evidence="3 4">
    <name type="scientific">Streptomyces atratus</name>
    <dbReference type="NCBI Taxonomy" id="1893"/>
    <lineage>
        <taxon>Bacteria</taxon>
        <taxon>Bacillati</taxon>
        <taxon>Actinomycetota</taxon>
        <taxon>Actinomycetes</taxon>
        <taxon>Kitasatosporales</taxon>
        <taxon>Streptomycetaceae</taxon>
        <taxon>Streptomyces</taxon>
    </lineage>
</organism>
<feature type="compositionally biased region" description="Basic and acidic residues" evidence="1">
    <location>
        <begin position="19"/>
        <end position="29"/>
    </location>
</feature>
<proteinExistence type="predicted"/>
<dbReference type="Gene3D" id="3.40.50.150">
    <property type="entry name" value="Vaccinia Virus protein VP39"/>
    <property type="match status" value="1"/>
</dbReference>
<dbReference type="STRING" id="1893.SAMN02787144_1005187"/>
<dbReference type="OrthoDB" id="3382693at2"/>
<accession>A0A1K1Z5F5</accession>
<dbReference type="RefSeq" id="WP_072485112.1">
    <property type="nucleotide sequence ID" value="NZ_FPJO01000005.1"/>
</dbReference>
<feature type="region of interest" description="Disordered" evidence="1">
    <location>
        <begin position="1"/>
        <end position="44"/>
    </location>
</feature>
<evidence type="ECO:0000313" key="4">
    <source>
        <dbReference type="Proteomes" id="UP000181909"/>
    </source>
</evidence>
<dbReference type="PANTHER" id="PTHR43861:SF1">
    <property type="entry name" value="TRANS-ACONITATE 2-METHYLTRANSFERASE"/>
    <property type="match status" value="1"/>
</dbReference>
<gene>
    <name evidence="3" type="ORF">SAMN02787144_1005187</name>
</gene>
<feature type="compositionally biased region" description="Basic residues" evidence="1">
    <location>
        <begin position="7"/>
        <end position="18"/>
    </location>
</feature>
<keyword evidence="3" id="KW-0808">Transferase</keyword>
<dbReference type="Proteomes" id="UP000181909">
    <property type="component" value="Unassembled WGS sequence"/>
</dbReference>
<dbReference type="PANTHER" id="PTHR43861">
    <property type="entry name" value="TRANS-ACONITATE 2-METHYLTRANSFERASE-RELATED"/>
    <property type="match status" value="1"/>
</dbReference>
<dbReference type="InterPro" id="IPR029063">
    <property type="entry name" value="SAM-dependent_MTases_sf"/>
</dbReference>
<dbReference type="SUPFAM" id="SSF53335">
    <property type="entry name" value="S-adenosyl-L-methionine-dependent methyltransferases"/>
    <property type="match status" value="1"/>
</dbReference>
<dbReference type="AlphaFoldDB" id="A0A1K1Z5F5"/>
<dbReference type="GO" id="GO:0032259">
    <property type="term" value="P:methylation"/>
    <property type="evidence" value="ECO:0007669"/>
    <property type="project" value="UniProtKB-KW"/>
</dbReference>
<protein>
    <submittedName>
        <fullName evidence="3">Methyltransferase domain-containing protein</fullName>
    </submittedName>
</protein>
<sequence>MSQQTGHGHHQNTAHSHQHHPDAAHGGHHDHTHGHHHDAGDIDWDVMGPQLEQEAEVSRPQYEAAARWIAGLPTAPKVRRVLDIGSGPGVITCLLAEMFPEAEVVAVDGTPALLERTRNHAERLGLGDRVRTHEADLPEGLGGLEEADLIWVGNALHHMGDQRAVLAGFAALLRPGGTVALVEGGLQPRRLPRDIGIGRPGLEARLEAINAARFEDMRAALPGATRETEDWSALFTAVGLAPQGTRSFLLDLPAPLSDRARDHVVTEFARRRQMFEEELTAEDIAALDRLLDPDDPAGLLRRPDVYLLSARTVHLGRRD</sequence>
<evidence type="ECO:0000313" key="3">
    <source>
        <dbReference type="EMBL" id="SFX69514.1"/>
    </source>
</evidence>
<dbReference type="InterPro" id="IPR013217">
    <property type="entry name" value="Methyltransf_12"/>
</dbReference>
<feature type="domain" description="Methyltransferase type 12" evidence="2">
    <location>
        <begin position="82"/>
        <end position="178"/>
    </location>
</feature>
<evidence type="ECO:0000259" key="2">
    <source>
        <dbReference type="Pfam" id="PF08242"/>
    </source>
</evidence>
<keyword evidence="3" id="KW-0489">Methyltransferase</keyword>
<reference evidence="3 4" key="1">
    <citation type="submission" date="2016-11" db="EMBL/GenBank/DDBJ databases">
        <authorList>
            <person name="Jaros S."/>
            <person name="Januszkiewicz K."/>
            <person name="Wedrychowicz H."/>
        </authorList>
    </citation>
    <scope>NUCLEOTIDE SEQUENCE [LARGE SCALE GENOMIC DNA]</scope>
    <source>
        <strain evidence="3 4">OK807</strain>
    </source>
</reference>
<evidence type="ECO:0000256" key="1">
    <source>
        <dbReference type="SAM" id="MobiDB-lite"/>
    </source>
</evidence>
<dbReference type="EMBL" id="FPJO01000005">
    <property type="protein sequence ID" value="SFX69514.1"/>
    <property type="molecule type" value="Genomic_DNA"/>
</dbReference>
<dbReference type="GO" id="GO:0017000">
    <property type="term" value="P:antibiotic biosynthetic process"/>
    <property type="evidence" value="ECO:0007669"/>
    <property type="project" value="UniProtKB-ARBA"/>
</dbReference>
<dbReference type="GO" id="GO:0008168">
    <property type="term" value="F:methyltransferase activity"/>
    <property type="evidence" value="ECO:0007669"/>
    <property type="project" value="UniProtKB-KW"/>
</dbReference>
<name>A0A1K1Z5F5_STRAR</name>